<organism evidence="5">
    <name type="scientific">Intestinibacter bartlettii</name>
    <dbReference type="NCBI Taxonomy" id="261299"/>
    <lineage>
        <taxon>Bacteria</taxon>
        <taxon>Bacillati</taxon>
        <taxon>Bacillota</taxon>
        <taxon>Clostridia</taxon>
        <taxon>Peptostreptococcales</taxon>
        <taxon>Peptostreptococcaceae</taxon>
        <taxon>Intestinibacter</taxon>
    </lineage>
</organism>
<dbReference type="InterPro" id="IPR003784">
    <property type="entry name" value="BioY"/>
</dbReference>
<keyword evidence="3" id="KW-0812">Transmembrane</keyword>
<dbReference type="PANTHER" id="PTHR34295">
    <property type="entry name" value="BIOTIN TRANSPORTER BIOY"/>
    <property type="match status" value="1"/>
</dbReference>
<accession>A0A6N2YZB1</accession>
<dbReference type="RefSeq" id="WP_022071649.1">
    <property type="nucleotide sequence ID" value="NZ_BAABXU010000001.1"/>
</dbReference>
<keyword evidence="2 3" id="KW-0472">Membrane</keyword>
<evidence type="ECO:0000256" key="3">
    <source>
        <dbReference type="SAM" id="Phobius"/>
    </source>
</evidence>
<keyword evidence="6" id="KW-1185">Reference proteome</keyword>
<keyword evidence="2" id="KW-0813">Transport</keyword>
<feature type="transmembrane region" description="Helical" evidence="3">
    <location>
        <begin position="140"/>
        <end position="165"/>
    </location>
</feature>
<evidence type="ECO:0000313" key="4">
    <source>
        <dbReference type="EMBL" id="MCB5446886.1"/>
    </source>
</evidence>
<keyword evidence="2" id="KW-1003">Cell membrane</keyword>
<feature type="transmembrane region" description="Helical" evidence="3">
    <location>
        <begin position="110"/>
        <end position="134"/>
    </location>
</feature>
<evidence type="ECO:0000313" key="5">
    <source>
        <dbReference type="EMBL" id="VYT72405.1"/>
    </source>
</evidence>
<dbReference type="GO" id="GO:0005886">
    <property type="term" value="C:plasma membrane"/>
    <property type="evidence" value="ECO:0007669"/>
    <property type="project" value="UniProtKB-SubCell"/>
</dbReference>
<dbReference type="Pfam" id="PF02632">
    <property type="entry name" value="BioY"/>
    <property type="match status" value="1"/>
</dbReference>
<name>A0A6N2YZB1_9FIRM</name>
<feature type="transmembrane region" description="Helical" evidence="3">
    <location>
        <begin position="79"/>
        <end position="103"/>
    </location>
</feature>
<gene>
    <name evidence="5" type="primary">bioY</name>
    <name evidence="5" type="ORF">IBLFYP30_01012</name>
    <name evidence="4" type="ORF">LIP50_11790</name>
</gene>
<comment type="similarity">
    <text evidence="1 2">Belongs to the BioY family.</text>
</comment>
<reference evidence="4 6" key="2">
    <citation type="submission" date="2021-10" db="EMBL/GenBank/DDBJ databases">
        <title>Collection of gut derived symbiotic bacterial strains cultured from healthy donors.</title>
        <authorList>
            <person name="Lin H."/>
            <person name="Littmann E."/>
            <person name="Claire K."/>
            <person name="Pamer E."/>
        </authorList>
    </citation>
    <scope>NUCLEOTIDE SEQUENCE [LARGE SCALE GENOMIC DNA]</scope>
    <source>
        <strain evidence="4 6">MSK.17.68</strain>
    </source>
</reference>
<dbReference type="PIRSF" id="PIRSF016661">
    <property type="entry name" value="BioY"/>
    <property type="match status" value="1"/>
</dbReference>
<dbReference type="PANTHER" id="PTHR34295:SF1">
    <property type="entry name" value="BIOTIN TRANSPORTER BIOY"/>
    <property type="match status" value="1"/>
</dbReference>
<feature type="transmembrane region" description="Helical" evidence="3">
    <location>
        <begin position="54"/>
        <end position="73"/>
    </location>
</feature>
<evidence type="ECO:0000313" key="6">
    <source>
        <dbReference type="Proteomes" id="UP001299409"/>
    </source>
</evidence>
<protein>
    <recommendedName>
        <fullName evidence="2">Biotin transporter</fullName>
    </recommendedName>
</protein>
<dbReference type="AlphaFoldDB" id="A0A6N2YZB1"/>
<keyword evidence="3" id="KW-1133">Transmembrane helix</keyword>
<feature type="transmembrane region" description="Helical" evidence="3">
    <location>
        <begin position="32"/>
        <end position="49"/>
    </location>
</feature>
<evidence type="ECO:0000256" key="2">
    <source>
        <dbReference type="PIRNR" id="PIRNR016661"/>
    </source>
</evidence>
<sequence>MKLTTREIILCGLFAALVSIFAQISIPLPFTTVPLTLQIFGIAITGLILGSKCAFISTLIYLILGGIGVPVFAQFSAGIGVLFGPTGGYLLAYPLMAFIIGYIKEKSNSGILTAISMIIGLAVVYALGTVMFSLVTGNTIINSLLYCVVPFVAVDLLKLVLAYIIGETVSKRLYSTLNLAK</sequence>
<dbReference type="GO" id="GO:0015225">
    <property type="term" value="F:biotin transmembrane transporter activity"/>
    <property type="evidence" value="ECO:0007669"/>
    <property type="project" value="UniProtKB-UniRule"/>
</dbReference>
<proteinExistence type="inferred from homology"/>
<dbReference type="EMBL" id="JAJBMB010000013">
    <property type="protein sequence ID" value="MCB5446886.1"/>
    <property type="molecule type" value="Genomic_DNA"/>
</dbReference>
<dbReference type="EMBL" id="CACRUE010000006">
    <property type="protein sequence ID" value="VYT72405.1"/>
    <property type="molecule type" value="Genomic_DNA"/>
</dbReference>
<comment type="subcellular location">
    <subcellularLocation>
        <location evidence="2">Cell membrane</location>
        <topology evidence="2">Multi-pass membrane protein</topology>
    </subcellularLocation>
</comment>
<evidence type="ECO:0000256" key="1">
    <source>
        <dbReference type="ARBA" id="ARBA00010692"/>
    </source>
</evidence>
<reference evidence="5" key="1">
    <citation type="submission" date="2019-11" db="EMBL/GenBank/DDBJ databases">
        <authorList>
            <person name="Feng L."/>
        </authorList>
    </citation>
    <scope>NUCLEOTIDE SEQUENCE</scope>
    <source>
        <strain evidence="5">IbartlettiiLFYP30</strain>
    </source>
</reference>
<dbReference type="Proteomes" id="UP001299409">
    <property type="component" value="Unassembled WGS sequence"/>
</dbReference>
<dbReference type="Gene3D" id="1.10.1760.20">
    <property type="match status" value="1"/>
</dbReference>